<name>A0A223MXE0_9VIBR</name>
<dbReference type="Pfam" id="PF12321">
    <property type="entry name" value="DUF3634"/>
    <property type="match status" value="1"/>
</dbReference>
<sequence>MLYVILAAAVVIFWLVVVDRPALKVKFKDGVAVQVKGHFPPSFKHNVIEIAEKTGFSGELKVYQQRTGAKLVFSKEVPKKIQQRIRNVFPHQGFNTKEQRTNKLH</sequence>
<accession>A0A223MXE0</accession>
<reference evidence="1 2" key="1">
    <citation type="submission" date="2017-08" db="EMBL/GenBank/DDBJ databases">
        <title>The Vibrio qinghaiensis sp.-Q67 is a luminous bacteria isolated firstly from Qinghai lake, Qinghai province, China, which has been proved to be very sensitive to detect environmental and food pollutants. Therefore, complete genome analysis of V. qinghaiensis sp.-Q67 highlights the potential application of this strain on detection of hazards in the contaminated environments.</title>
        <authorList>
            <person name="Gong L."/>
        </authorList>
    </citation>
    <scope>NUCLEOTIDE SEQUENCE [LARGE SCALE GENOMIC DNA]</scope>
    <source>
        <strain evidence="1 2">Q67</strain>
    </source>
</reference>
<evidence type="ECO:0000313" key="2">
    <source>
        <dbReference type="Proteomes" id="UP000215148"/>
    </source>
</evidence>
<protein>
    <submittedName>
        <fullName evidence="1">DUF3634 domain-containing protein</fullName>
    </submittedName>
</protein>
<keyword evidence="2" id="KW-1185">Reference proteome</keyword>
<dbReference type="AlphaFoldDB" id="A0A223MXE0"/>
<dbReference type="KEGG" id="vqi:CCZ37_06375"/>
<gene>
    <name evidence="1" type="ORF">CCZ37_06375</name>
</gene>
<dbReference type="InterPro" id="IPR022090">
    <property type="entry name" value="DUF3634"/>
</dbReference>
<proteinExistence type="predicted"/>
<dbReference type="RefSeq" id="WP_010320549.1">
    <property type="nucleotide sequence ID" value="NZ_CAWNHI010000001.1"/>
</dbReference>
<evidence type="ECO:0000313" key="1">
    <source>
        <dbReference type="EMBL" id="ASU22231.1"/>
    </source>
</evidence>
<organism evidence="1 2">
    <name type="scientific">Vibrio qinghaiensis</name>
    <dbReference type="NCBI Taxonomy" id="2025808"/>
    <lineage>
        <taxon>Bacteria</taxon>
        <taxon>Pseudomonadati</taxon>
        <taxon>Pseudomonadota</taxon>
        <taxon>Gammaproteobacteria</taxon>
        <taxon>Vibrionales</taxon>
        <taxon>Vibrionaceae</taxon>
        <taxon>Vibrio</taxon>
    </lineage>
</organism>
<dbReference type="EMBL" id="CP022741">
    <property type="protein sequence ID" value="ASU22231.1"/>
    <property type="molecule type" value="Genomic_DNA"/>
</dbReference>
<dbReference type="Proteomes" id="UP000215148">
    <property type="component" value="Chromosome 1"/>
</dbReference>